<gene>
    <name evidence="1" type="ORF">BECKDK2373C_GA0170839_11447</name>
</gene>
<protein>
    <submittedName>
        <fullName evidence="1">Uncharacterized protein</fullName>
    </submittedName>
</protein>
<name>A0A450TG92_9GAMM</name>
<dbReference type="AlphaFoldDB" id="A0A450TG92"/>
<proteinExistence type="predicted"/>
<accession>A0A450TG92</accession>
<dbReference type="EMBL" id="CAADEY010000144">
    <property type="protein sequence ID" value="VFJ66217.1"/>
    <property type="molecule type" value="Genomic_DNA"/>
</dbReference>
<reference evidence="1" key="1">
    <citation type="submission" date="2019-02" db="EMBL/GenBank/DDBJ databases">
        <authorList>
            <person name="Gruber-Vodicka R. H."/>
            <person name="Seah K. B. B."/>
        </authorList>
    </citation>
    <scope>NUCLEOTIDE SEQUENCE</scope>
    <source>
        <strain evidence="1">BECK_DK161</strain>
    </source>
</reference>
<evidence type="ECO:0000313" key="1">
    <source>
        <dbReference type="EMBL" id="VFJ66217.1"/>
    </source>
</evidence>
<sequence length="189" mass="20964">MNFHEKVEHSLPRHPARDWRDPEARDGMLLPINFRETAIALQSNPNIRAAVSSVAEGLHSAAEPQPNRESDSGSTWIFFAPKGLRNIDLRLRAKPATLGKTRAGNNPNGVASSFPRRFFTQPRWGCLSLIAPPRVAATRQPWARSPFGAKMASAEMLSIGPLPVFRAYPNIRAIVSSVEEELHSDYRSS</sequence>
<organism evidence="1">
    <name type="scientific">Candidatus Kentrum sp. DK</name>
    <dbReference type="NCBI Taxonomy" id="2126562"/>
    <lineage>
        <taxon>Bacteria</taxon>
        <taxon>Pseudomonadati</taxon>
        <taxon>Pseudomonadota</taxon>
        <taxon>Gammaproteobacteria</taxon>
        <taxon>Candidatus Kentrum</taxon>
    </lineage>
</organism>